<dbReference type="InterPro" id="IPR004821">
    <property type="entry name" value="Cyt_trans-like"/>
</dbReference>
<evidence type="ECO:0000256" key="14">
    <source>
        <dbReference type="ARBA" id="ARBA00049494"/>
    </source>
</evidence>
<keyword evidence="9 15" id="KW-0418">Kinase</keyword>
<comment type="pathway">
    <text evidence="3 15">Cofactor biosynthesis; FMN biosynthesis; FMN from riboflavin (ATP route): step 1/1.</text>
</comment>
<evidence type="ECO:0000256" key="12">
    <source>
        <dbReference type="ARBA" id="ARBA00023268"/>
    </source>
</evidence>
<sequence>MQVHRNINELPAFRNAIITIGTFDGVHLGHRTIIKQLKALAEQVNGETVIITFHPHPRRIVGREAMPVQLLTSLTEKINLLQAAGIDHLVVVPFTQDFAAQNPNSYVEDFLIKHFHPHTIIIGYDHRFGRNRGGDFHLLEEYAAKGLFGLVEIPGKLLEEATISSTRIRQALLQGDLGLASNLLGYDYFFEGIVIKGNQLGRTIGYPTANLHLTDNEKLIPANGVYAVTVVRRNAGPDDHVQLKGMMNIGVRPTVDGLNRVIEVNLFDFSEDIYGETLQVTLRHRLRSEQKFDGLDALRIQLAKDRQDSLHHLDDHLLH</sequence>
<dbReference type="Gene3D" id="2.40.30.30">
    <property type="entry name" value="Riboflavin kinase-like"/>
    <property type="match status" value="1"/>
</dbReference>
<evidence type="ECO:0000256" key="2">
    <source>
        <dbReference type="ARBA" id="ARBA00004726"/>
    </source>
</evidence>
<dbReference type="NCBIfam" id="NF004162">
    <property type="entry name" value="PRK05627.1-5"/>
    <property type="match status" value="1"/>
</dbReference>
<keyword evidence="11 15" id="KW-0067">ATP-binding</keyword>
<keyword evidence="8 15" id="KW-0547">Nucleotide-binding</keyword>
<dbReference type="InterPro" id="IPR023465">
    <property type="entry name" value="Riboflavin_kinase_dom_sf"/>
</dbReference>
<dbReference type="RefSeq" id="WP_187255086.1">
    <property type="nucleotide sequence ID" value="NZ_JBHULF010000006.1"/>
</dbReference>
<dbReference type="PANTHER" id="PTHR22749">
    <property type="entry name" value="RIBOFLAVIN KINASE/FMN ADENYLYLTRANSFERASE"/>
    <property type="match status" value="1"/>
</dbReference>
<comment type="similarity">
    <text evidence="15">Belongs to the ribF family.</text>
</comment>
<keyword evidence="6 15" id="KW-0808">Transferase</keyword>
<comment type="catalytic activity">
    <reaction evidence="14 15">
        <text>FMN + ATP + H(+) = FAD + diphosphate</text>
        <dbReference type="Rhea" id="RHEA:17237"/>
        <dbReference type="ChEBI" id="CHEBI:15378"/>
        <dbReference type="ChEBI" id="CHEBI:30616"/>
        <dbReference type="ChEBI" id="CHEBI:33019"/>
        <dbReference type="ChEBI" id="CHEBI:57692"/>
        <dbReference type="ChEBI" id="CHEBI:58210"/>
        <dbReference type="EC" id="2.7.7.2"/>
    </reaction>
</comment>
<dbReference type="InterPro" id="IPR015865">
    <property type="entry name" value="Riboflavin_kinase_bac/euk"/>
</dbReference>
<dbReference type="NCBIfam" id="TIGR00083">
    <property type="entry name" value="ribF"/>
    <property type="match status" value="1"/>
</dbReference>
<dbReference type="InterPro" id="IPR015864">
    <property type="entry name" value="FAD_synthase"/>
</dbReference>
<dbReference type="CDD" id="cd02064">
    <property type="entry name" value="FAD_synthetase_N"/>
    <property type="match status" value="1"/>
</dbReference>
<evidence type="ECO:0000256" key="6">
    <source>
        <dbReference type="ARBA" id="ARBA00022679"/>
    </source>
</evidence>
<organism evidence="17 18">
    <name type="scientific">Flavihumibacter stibioxidans</name>
    <dbReference type="NCBI Taxonomy" id="1834163"/>
    <lineage>
        <taxon>Bacteria</taxon>
        <taxon>Pseudomonadati</taxon>
        <taxon>Bacteroidota</taxon>
        <taxon>Chitinophagia</taxon>
        <taxon>Chitinophagales</taxon>
        <taxon>Chitinophagaceae</taxon>
        <taxon>Flavihumibacter</taxon>
    </lineage>
</organism>
<dbReference type="InterPro" id="IPR002606">
    <property type="entry name" value="Riboflavin_kinase_bac"/>
</dbReference>
<evidence type="ECO:0000256" key="8">
    <source>
        <dbReference type="ARBA" id="ARBA00022741"/>
    </source>
</evidence>
<keyword evidence="18" id="KW-1185">Reference proteome</keyword>
<dbReference type="Proteomes" id="UP000765802">
    <property type="component" value="Unassembled WGS sequence"/>
</dbReference>
<dbReference type="SUPFAM" id="SSF52374">
    <property type="entry name" value="Nucleotidylyl transferase"/>
    <property type="match status" value="1"/>
</dbReference>
<protein>
    <recommendedName>
        <fullName evidence="15">Riboflavin biosynthesis protein</fullName>
    </recommendedName>
    <domain>
        <recommendedName>
            <fullName evidence="15">Riboflavin kinase</fullName>
            <ecNumber evidence="15">2.7.1.26</ecNumber>
        </recommendedName>
        <alternativeName>
            <fullName evidence="15">Flavokinase</fullName>
        </alternativeName>
    </domain>
    <domain>
        <recommendedName>
            <fullName evidence="15">FMN adenylyltransferase</fullName>
            <ecNumber evidence="15">2.7.7.2</ecNumber>
        </recommendedName>
        <alternativeName>
            <fullName evidence="15">FAD pyrophosphorylase</fullName>
        </alternativeName>
        <alternativeName>
            <fullName evidence="15">FAD synthase</fullName>
        </alternativeName>
    </domain>
</protein>
<gene>
    <name evidence="17" type="ORF">BC349_02050</name>
</gene>
<name>A0ABR7M3Y4_9BACT</name>
<dbReference type="InterPro" id="IPR014729">
    <property type="entry name" value="Rossmann-like_a/b/a_fold"/>
</dbReference>
<evidence type="ECO:0000313" key="18">
    <source>
        <dbReference type="Proteomes" id="UP000765802"/>
    </source>
</evidence>
<dbReference type="SUPFAM" id="SSF82114">
    <property type="entry name" value="Riboflavin kinase-like"/>
    <property type="match status" value="1"/>
</dbReference>
<evidence type="ECO:0000256" key="11">
    <source>
        <dbReference type="ARBA" id="ARBA00022840"/>
    </source>
</evidence>
<dbReference type="Gene3D" id="3.40.50.620">
    <property type="entry name" value="HUPs"/>
    <property type="match status" value="1"/>
</dbReference>
<dbReference type="InterPro" id="IPR023468">
    <property type="entry name" value="Riboflavin_kinase"/>
</dbReference>
<dbReference type="PANTHER" id="PTHR22749:SF6">
    <property type="entry name" value="RIBOFLAVIN KINASE"/>
    <property type="match status" value="1"/>
</dbReference>
<evidence type="ECO:0000256" key="9">
    <source>
        <dbReference type="ARBA" id="ARBA00022777"/>
    </source>
</evidence>
<evidence type="ECO:0000256" key="3">
    <source>
        <dbReference type="ARBA" id="ARBA00005201"/>
    </source>
</evidence>
<comment type="function">
    <text evidence="1">Catalyzes the phosphorylation of riboflavin to FMN followed by the adenylation of FMN to FAD.</text>
</comment>
<feature type="domain" description="Riboflavin kinase" evidence="16">
    <location>
        <begin position="183"/>
        <end position="314"/>
    </location>
</feature>
<dbReference type="Pfam" id="PF01687">
    <property type="entry name" value="Flavokinase"/>
    <property type="match status" value="1"/>
</dbReference>
<accession>A0ABR7M3Y4</accession>
<evidence type="ECO:0000259" key="16">
    <source>
        <dbReference type="SMART" id="SM00904"/>
    </source>
</evidence>
<dbReference type="EC" id="2.7.7.2" evidence="15"/>
<dbReference type="PIRSF" id="PIRSF004491">
    <property type="entry name" value="FAD_Synth"/>
    <property type="match status" value="1"/>
</dbReference>
<dbReference type="EC" id="2.7.1.26" evidence="15"/>
<evidence type="ECO:0000256" key="7">
    <source>
        <dbReference type="ARBA" id="ARBA00022695"/>
    </source>
</evidence>
<evidence type="ECO:0000313" key="17">
    <source>
        <dbReference type="EMBL" id="MBC6489735.1"/>
    </source>
</evidence>
<dbReference type="SMART" id="SM00904">
    <property type="entry name" value="Flavokinase"/>
    <property type="match status" value="1"/>
</dbReference>
<evidence type="ECO:0000256" key="13">
    <source>
        <dbReference type="ARBA" id="ARBA00047880"/>
    </source>
</evidence>
<keyword evidence="4 15" id="KW-0285">Flavoprotein</keyword>
<comment type="catalytic activity">
    <reaction evidence="13 15">
        <text>riboflavin + ATP = FMN + ADP + H(+)</text>
        <dbReference type="Rhea" id="RHEA:14357"/>
        <dbReference type="ChEBI" id="CHEBI:15378"/>
        <dbReference type="ChEBI" id="CHEBI:30616"/>
        <dbReference type="ChEBI" id="CHEBI:57986"/>
        <dbReference type="ChEBI" id="CHEBI:58210"/>
        <dbReference type="ChEBI" id="CHEBI:456216"/>
        <dbReference type="EC" id="2.7.1.26"/>
    </reaction>
</comment>
<keyword evidence="12" id="KW-0511">Multifunctional enzyme</keyword>
<dbReference type="Pfam" id="PF06574">
    <property type="entry name" value="FAD_syn"/>
    <property type="match status" value="1"/>
</dbReference>
<proteinExistence type="inferred from homology"/>
<evidence type="ECO:0000256" key="10">
    <source>
        <dbReference type="ARBA" id="ARBA00022827"/>
    </source>
</evidence>
<dbReference type="EMBL" id="MBUA01000001">
    <property type="protein sequence ID" value="MBC6489735.1"/>
    <property type="molecule type" value="Genomic_DNA"/>
</dbReference>
<dbReference type="NCBIfam" id="TIGR00125">
    <property type="entry name" value="cyt_tran_rel"/>
    <property type="match status" value="1"/>
</dbReference>
<evidence type="ECO:0000256" key="5">
    <source>
        <dbReference type="ARBA" id="ARBA00022643"/>
    </source>
</evidence>
<evidence type="ECO:0000256" key="4">
    <source>
        <dbReference type="ARBA" id="ARBA00022630"/>
    </source>
</evidence>
<keyword evidence="7 15" id="KW-0548">Nucleotidyltransferase</keyword>
<keyword evidence="10 15" id="KW-0274">FAD</keyword>
<keyword evidence="5 15" id="KW-0288">FMN</keyword>
<reference evidence="17 18" key="1">
    <citation type="submission" date="2016-07" db="EMBL/GenBank/DDBJ databases">
        <title>Genome analysis of Flavihumibacter stibioxidans YS-17.</title>
        <authorList>
            <person name="Shi K."/>
            <person name="Han Y."/>
            <person name="Wang G."/>
        </authorList>
    </citation>
    <scope>NUCLEOTIDE SEQUENCE [LARGE SCALE GENOMIC DNA]</scope>
    <source>
        <strain evidence="17 18">YS-17</strain>
    </source>
</reference>
<evidence type="ECO:0000256" key="15">
    <source>
        <dbReference type="PIRNR" id="PIRNR004491"/>
    </source>
</evidence>
<evidence type="ECO:0000256" key="1">
    <source>
        <dbReference type="ARBA" id="ARBA00002121"/>
    </source>
</evidence>
<comment type="caution">
    <text evidence="17">The sequence shown here is derived from an EMBL/GenBank/DDBJ whole genome shotgun (WGS) entry which is preliminary data.</text>
</comment>
<dbReference type="NCBIfam" id="NF004160">
    <property type="entry name" value="PRK05627.1-3"/>
    <property type="match status" value="1"/>
</dbReference>
<comment type="pathway">
    <text evidence="2 15">Cofactor biosynthesis; FAD biosynthesis; FAD from FMN: step 1/1.</text>
</comment>